<sequence>MYTDTVLRNKGLNVLIDNLGKVDAERFISLINHDTFDYTEWRKDLFNNLSVKELSALAMQEYKNGDK</sequence>
<dbReference type="Proteomes" id="UP000269352">
    <property type="component" value="Unassembled WGS sequence"/>
</dbReference>
<keyword evidence="2" id="KW-1185">Reference proteome</keyword>
<comment type="caution">
    <text evidence="1">The sequence shown here is derived from an EMBL/GenBank/DDBJ whole genome shotgun (WGS) entry which is preliminary data.</text>
</comment>
<reference evidence="1 2" key="1">
    <citation type="journal article" date="2019" name="ISME J.">
        <title>Genome analyses of uncultured TG2/ZB3 bacteria in 'Margulisbacteria' specifically attached to ectosymbiotic spirochetes of protists in the termite gut.</title>
        <authorList>
            <person name="Utami Y.D."/>
            <person name="Kuwahara H."/>
            <person name="Igai K."/>
            <person name="Murakami T."/>
            <person name="Sugaya K."/>
            <person name="Morikawa T."/>
            <person name="Nagura Y."/>
            <person name="Yuki M."/>
            <person name="Deevong P."/>
            <person name="Inoue T."/>
            <person name="Kihara K."/>
            <person name="Lo N."/>
            <person name="Yamada A."/>
            <person name="Ohkuma M."/>
            <person name="Hongoh Y."/>
        </authorList>
    </citation>
    <scope>NUCLEOTIDE SEQUENCE [LARGE SCALE GENOMIC DNA]</scope>
    <source>
        <strain evidence="1">NkOx7-01</strain>
    </source>
</reference>
<accession>A0A388TCZ2</accession>
<protein>
    <submittedName>
        <fullName evidence="1">Uncharacterized protein</fullName>
    </submittedName>
</protein>
<proteinExistence type="predicted"/>
<evidence type="ECO:0000313" key="1">
    <source>
        <dbReference type="EMBL" id="GBR74759.1"/>
    </source>
</evidence>
<name>A0A388TCZ2_TERA1</name>
<evidence type="ECO:0000313" key="2">
    <source>
        <dbReference type="Proteomes" id="UP000269352"/>
    </source>
</evidence>
<gene>
    <name evidence="1" type="ORF">NO1_1883</name>
</gene>
<dbReference type="AlphaFoldDB" id="A0A388TCZ2"/>
<dbReference type="EMBL" id="BGZN01000079">
    <property type="protein sequence ID" value="GBR74759.1"/>
    <property type="molecule type" value="Genomic_DNA"/>
</dbReference>
<organism evidence="1 2">
    <name type="scientific">Termititenax aidoneus</name>
    <dbReference type="NCBI Taxonomy" id="2218524"/>
    <lineage>
        <taxon>Bacteria</taxon>
        <taxon>Bacillati</taxon>
        <taxon>Candidatus Margulisiibacteriota</taxon>
        <taxon>Candidatus Termititenacia</taxon>
        <taxon>Candidatus Termititenacales</taxon>
        <taxon>Candidatus Termititenacaceae</taxon>
        <taxon>Candidatus Termititenax</taxon>
    </lineage>
</organism>